<dbReference type="Proteomes" id="UP000249789">
    <property type="component" value="Unassembled WGS sequence"/>
</dbReference>
<gene>
    <name evidence="1" type="ORF">BO72DRAFT_68583</name>
</gene>
<evidence type="ECO:0000313" key="2">
    <source>
        <dbReference type="Proteomes" id="UP000249789"/>
    </source>
</evidence>
<dbReference type="EMBL" id="KZ824636">
    <property type="protein sequence ID" value="RAK78702.1"/>
    <property type="molecule type" value="Genomic_DNA"/>
</dbReference>
<name>A0A8G1RTZ7_9EURO</name>
<keyword evidence="2" id="KW-1185">Reference proteome</keyword>
<protein>
    <submittedName>
        <fullName evidence="1">Uncharacterized protein</fullName>
    </submittedName>
</protein>
<dbReference type="AlphaFoldDB" id="A0A8G1RTZ7"/>
<dbReference type="VEuPathDB" id="FungiDB:BO72DRAFT_68583"/>
<evidence type="ECO:0000313" key="1">
    <source>
        <dbReference type="EMBL" id="RAK78702.1"/>
    </source>
</evidence>
<proteinExistence type="predicted"/>
<accession>A0A8G1RTZ7</accession>
<organism evidence="1 2">
    <name type="scientific">Aspergillus fijiensis CBS 313.89</name>
    <dbReference type="NCBI Taxonomy" id="1448319"/>
    <lineage>
        <taxon>Eukaryota</taxon>
        <taxon>Fungi</taxon>
        <taxon>Dikarya</taxon>
        <taxon>Ascomycota</taxon>
        <taxon>Pezizomycotina</taxon>
        <taxon>Eurotiomycetes</taxon>
        <taxon>Eurotiomycetidae</taxon>
        <taxon>Eurotiales</taxon>
        <taxon>Aspergillaceae</taxon>
        <taxon>Aspergillus</taxon>
    </lineage>
</organism>
<dbReference type="RefSeq" id="XP_040802712.1">
    <property type="nucleotide sequence ID" value="XM_040950615.1"/>
</dbReference>
<reference evidence="1 2" key="1">
    <citation type="submission" date="2018-02" db="EMBL/GenBank/DDBJ databases">
        <title>The genomes of Aspergillus section Nigri reveals drivers in fungal speciation.</title>
        <authorList>
            <consortium name="DOE Joint Genome Institute"/>
            <person name="Vesth T.C."/>
            <person name="Nybo J."/>
            <person name="Theobald S."/>
            <person name="Brandl J."/>
            <person name="Frisvad J.C."/>
            <person name="Nielsen K.F."/>
            <person name="Lyhne E.K."/>
            <person name="Kogle M.E."/>
            <person name="Kuo A."/>
            <person name="Riley R."/>
            <person name="Clum A."/>
            <person name="Nolan M."/>
            <person name="Lipzen A."/>
            <person name="Salamov A."/>
            <person name="Henrissat B."/>
            <person name="Wiebenga A."/>
            <person name="De vries R.P."/>
            <person name="Grigoriev I.V."/>
            <person name="Mortensen U.H."/>
            <person name="Andersen M.R."/>
            <person name="Baker S.E."/>
        </authorList>
    </citation>
    <scope>NUCLEOTIDE SEQUENCE [LARGE SCALE GENOMIC DNA]</scope>
    <source>
        <strain evidence="1 2">CBS 313.89</strain>
    </source>
</reference>
<sequence length="162" mass="18182">MSERNQSSSSLVYNYRVQSVWQSRAPSQILCGTILHTTCDVVSHRPTSTTNNLWSAHQTVPGALYIYLYFRCPNLAYIQTLHRRHMARVHPPKVRKPPRAVNLGIGKGQNERAVPSFGRPRCLPPRTFSSFPPAIILLHHYPSSGLSHQGTVCLNCGSFEVC</sequence>
<dbReference type="GeneID" id="63867950"/>